<dbReference type="SUPFAM" id="SSF57783">
    <property type="entry name" value="Zinc beta-ribbon"/>
    <property type="match status" value="1"/>
</dbReference>
<name>A0A644VYM0_9ZZZZ</name>
<dbReference type="InterPro" id="IPR034154">
    <property type="entry name" value="TOPRIM_DnaG/twinkle"/>
</dbReference>
<dbReference type="InterPro" id="IPR002694">
    <property type="entry name" value="Znf_CHC2"/>
</dbReference>
<feature type="domain" description="Zinc finger CHC2-type" evidence="1">
    <location>
        <begin position="6"/>
        <end position="58"/>
    </location>
</feature>
<evidence type="ECO:0000259" key="1">
    <source>
        <dbReference type="Pfam" id="PF01807"/>
    </source>
</evidence>
<dbReference type="GO" id="GO:0006260">
    <property type="term" value="P:DNA replication"/>
    <property type="evidence" value="ECO:0007669"/>
    <property type="project" value="InterPro"/>
</dbReference>
<keyword evidence="3" id="KW-0808">Transferase</keyword>
<dbReference type="AlphaFoldDB" id="A0A644VYM0"/>
<dbReference type="EMBL" id="VSSQ01000513">
    <property type="protein sequence ID" value="MPL96519.1"/>
    <property type="molecule type" value="Genomic_DNA"/>
</dbReference>
<dbReference type="GO" id="GO:0003899">
    <property type="term" value="F:DNA-directed RNA polymerase activity"/>
    <property type="evidence" value="ECO:0007669"/>
    <property type="project" value="InterPro"/>
</dbReference>
<comment type="caution">
    <text evidence="3">The sequence shown here is derived from an EMBL/GenBank/DDBJ whole genome shotgun (WGS) entry which is preliminary data.</text>
</comment>
<dbReference type="InterPro" id="IPR036977">
    <property type="entry name" value="DNA_primase_Znf_CHC2"/>
</dbReference>
<dbReference type="SUPFAM" id="SSF56731">
    <property type="entry name" value="DNA primase core"/>
    <property type="match status" value="1"/>
</dbReference>
<dbReference type="Gene3D" id="3.40.1360.10">
    <property type="match status" value="1"/>
</dbReference>
<dbReference type="EC" id="2.7.7.-" evidence="3"/>
<sequence>MTTATRKYTIDDILAKLQGVKKNGSGWMACCPAHADKNPSLSISEKDGKVLLKCFAGCSYEEILTALDMSTDDSAPKAPKQSKKNSPLGRIVMAYPYEQKDGSIYYEHVRYQPKTFRFRRPDQNGYYINNMDGIDHILYRLPNLVRGIAEGKSVYIAEGEKDADNIRGLNLVATCNDCGAGKWEDRYSDELKGAPQVIIIADKDEPGRKHASEVALSVHNRGVPVKIIEMPGEFQKTEDGYTGIKDFTDWLNAGGTAPQLEKLVAEAPVYVPPLIQDSLREISGERYCVENGRVCQIKGGRDGSLTLPLCNFTARVTEEITRDNGVEVSKFFRILGHDYAGNNLPAIEVSASSFPGLNWVVSEWGMRAIIGAGQSVKDCLREAMQLLSQNAQARHIYTHTGWRHINGQDIFLSQGGAIGCDGVDVDLEPQLQRYFLGTPDPEKLKESIRASLNFLYIADLSVTLPLWTTMYLSPLAEALEPAFTLWLVAVSGSYKSTLSALALCHFGDFDNNHLPASWRDTGNQLEKLLFTCKDLPLVIDDWAPGQDNNKKRELEAKAEHIIRAQGNHQGRGRMRSDTTSRLSYYPRGILVTSGEHTPSGHSHTARIISVRLEKEMVDLGLMTEAQTKDRHLYRQAMANYIAWLQPNWLERKCELRQQFTRLRAEITNELSDCKIHSRLPDVVAILLIALTTALEFAKSTGELKADEYDLFMNEGRRYFMDMAKEQGEMVEEQRPGQRAIEAIQASLRIGTAVLRNKNDAALTELPSGKTAIGWRDYMSGHTLLDPAATYQVIVQHCAKSNNPYTINELETWRDLNRMGFTEASNDGRPTVMARVTAIPKSFRVVKVKNDAIGLAETTSLPLEGMENV</sequence>
<reference evidence="3" key="1">
    <citation type="submission" date="2019-08" db="EMBL/GenBank/DDBJ databases">
        <authorList>
            <person name="Kucharzyk K."/>
            <person name="Murdoch R.W."/>
            <person name="Higgins S."/>
            <person name="Loffler F."/>
        </authorList>
    </citation>
    <scope>NUCLEOTIDE SEQUENCE</scope>
</reference>
<gene>
    <name evidence="3" type="primary">dnaG_20</name>
    <name evidence="3" type="ORF">SDC9_42701</name>
</gene>
<dbReference type="Gene3D" id="3.90.580.10">
    <property type="entry name" value="Zinc finger, CHC2-type domain"/>
    <property type="match status" value="1"/>
</dbReference>
<dbReference type="InterPro" id="IPR009270">
    <property type="entry name" value="DUF927"/>
</dbReference>
<evidence type="ECO:0000313" key="3">
    <source>
        <dbReference type="EMBL" id="MPL96519.1"/>
    </source>
</evidence>
<accession>A0A644VYM0</accession>
<protein>
    <submittedName>
        <fullName evidence="3">DNA primase</fullName>
        <ecNumber evidence="3">2.7.7.-</ecNumber>
    </submittedName>
</protein>
<dbReference type="Pfam" id="PF01807">
    <property type="entry name" value="Zn_ribbon_DnaG"/>
    <property type="match status" value="1"/>
</dbReference>
<dbReference type="GO" id="GO:0008270">
    <property type="term" value="F:zinc ion binding"/>
    <property type="evidence" value="ECO:0007669"/>
    <property type="project" value="InterPro"/>
</dbReference>
<feature type="domain" description="DUF927" evidence="2">
    <location>
        <begin position="480"/>
        <end position="577"/>
    </location>
</feature>
<evidence type="ECO:0000259" key="2">
    <source>
        <dbReference type="Pfam" id="PF06048"/>
    </source>
</evidence>
<keyword evidence="3" id="KW-0548">Nucleotidyltransferase</keyword>
<dbReference type="Pfam" id="PF06048">
    <property type="entry name" value="DUF927"/>
    <property type="match status" value="1"/>
</dbReference>
<proteinExistence type="predicted"/>
<dbReference type="GO" id="GO:0003677">
    <property type="term" value="F:DNA binding"/>
    <property type="evidence" value="ECO:0007669"/>
    <property type="project" value="InterPro"/>
</dbReference>
<organism evidence="3">
    <name type="scientific">bioreactor metagenome</name>
    <dbReference type="NCBI Taxonomy" id="1076179"/>
    <lineage>
        <taxon>unclassified sequences</taxon>
        <taxon>metagenomes</taxon>
        <taxon>ecological metagenomes</taxon>
    </lineage>
</organism>
<dbReference type="CDD" id="cd01029">
    <property type="entry name" value="TOPRIM_primases"/>
    <property type="match status" value="1"/>
</dbReference>